<evidence type="ECO:0000313" key="1">
    <source>
        <dbReference type="EMBL" id="PON53594.1"/>
    </source>
</evidence>
<sequence length="61" mass="6807">MNRHKTCDMYKPETRADKASVKKAKNAMLMAEAEESVNMLSCDSLILFVNGTAEEAADIKR</sequence>
<dbReference type="Proteomes" id="UP000237105">
    <property type="component" value="Unassembled WGS sequence"/>
</dbReference>
<accession>A0A2P5BXS6</accession>
<proteinExistence type="predicted"/>
<organism evidence="1 2">
    <name type="scientific">Parasponia andersonii</name>
    <name type="common">Sponia andersonii</name>
    <dbReference type="NCBI Taxonomy" id="3476"/>
    <lineage>
        <taxon>Eukaryota</taxon>
        <taxon>Viridiplantae</taxon>
        <taxon>Streptophyta</taxon>
        <taxon>Embryophyta</taxon>
        <taxon>Tracheophyta</taxon>
        <taxon>Spermatophyta</taxon>
        <taxon>Magnoliopsida</taxon>
        <taxon>eudicotyledons</taxon>
        <taxon>Gunneridae</taxon>
        <taxon>Pentapetalae</taxon>
        <taxon>rosids</taxon>
        <taxon>fabids</taxon>
        <taxon>Rosales</taxon>
        <taxon>Cannabaceae</taxon>
        <taxon>Parasponia</taxon>
    </lineage>
</organism>
<reference evidence="2" key="1">
    <citation type="submission" date="2016-06" db="EMBL/GenBank/DDBJ databases">
        <title>Parallel loss of symbiosis genes in relatives of nitrogen-fixing non-legume Parasponia.</title>
        <authorList>
            <person name="Van Velzen R."/>
            <person name="Holmer R."/>
            <person name="Bu F."/>
            <person name="Rutten L."/>
            <person name="Van Zeijl A."/>
            <person name="Liu W."/>
            <person name="Santuari L."/>
            <person name="Cao Q."/>
            <person name="Sharma T."/>
            <person name="Shen D."/>
            <person name="Roswanjaya Y."/>
            <person name="Wardhani T."/>
            <person name="Kalhor M.S."/>
            <person name="Jansen J."/>
            <person name="Van den Hoogen J."/>
            <person name="Gungor B."/>
            <person name="Hartog M."/>
            <person name="Hontelez J."/>
            <person name="Verver J."/>
            <person name="Yang W.-C."/>
            <person name="Schijlen E."/>
            <person name="Repin R."/>
            <person name="Schilthuizen M."/>
            <person name="Schranz E."/>
            <person name="Heidstra R."/>
            <person name="Miyata K."/>
            <person name="Fedorova E."/>
            <person name="Kohlen W."/>
            <person name="Bisseling T."/>
            <person name="Smit S."/>
            <person name="Geurts R."/>
        </authorList>
    </citation>
    <scope>NUCLEOTIDE SEQUENCE [LARGE SCALE GENOMIC DNA]</scope>
    <source>
        <strain evidence="2">cv. WU1-14</strain>
    </source>
</reference>
<dbReference type="AlphaFoldDB" id="A0A2P5BXS6"/>
<dbReference type="EMBL" id="JXTB01000205">
    <property type="protein sequence ID" value="PON53594.1"/>
    <property type="molecule type" value="Genomic_DNA"/>
</dbReference>
<keyword evidence="2" id="KW-1185">Reference proteome</keyword>
<name>A0A2P5BXS6_PARAD</name>
<comment type="caution">
    <text evidence="1">The sequence shown here is derived from an EMBL/GenBank/DDBJ whole genome shotgun (WGS) entry which is preliminary data.</text>
</comment>
<gene>
    <name evidence="1" type="ORF">PanWU01x14_201520</name>
</gene>
<protein>
    <submittedName>
        <fullName evidence="1">Uncharacterized protein</fullName>
    </submittedName>
</protein>
<dbReference type="OrthoDB" id="10278395at2759"/>
<evidence type="ECO:0000313" key="2">
    <source>
        <dbReference type="Proteomes" id="UP000237105"/>
    </source>
</evidence>